<keyword evidence="1" id="KW-1133">Transmembrane helix</keyword>
<evidence type="ECO:0000313" key="2">
    <source>
        <dbReference type="EMBL" id="BCU53529.1"/>
    </source>
</evidence>
<evidence type="ECO:0000256" key="1">
    <source>
        <dbReference type="SAM" id="Phobius"/>
    </source>
</evidence>
<dbReference type="AlphaFoldDB" id="A0AA86J377"/>
<evidence type="ECO:0000313" key="3">
    <source>
        <dbReference type="Proteomes" id="UP000682928"/>
    </source>
</evidence>
<dbReference type="Proteomes" id="UP000682928">
    <property type="component" value="Chromosome"/>
</dbReference>
<organism evidence="2 3">
    <name type="scientific">Enterobacter kobei</name>
    <dbReference type="NCBI Taxonomy" id="208224"/>
    <lineage>
        <taxon>Bacteria</taxon>
        <taxon>Pseudomonadati</taxon>
        <taxon>Pseudomonadota</taxon>
        <taxon>Gammaproteobacteria</taxon>
        <taxon>Enterobacterales</taxon>
        <taxon>Enterobacteriaceae</taxon>
        <taxon>Enterobacter</taxon>
        <taxon>Enterobacter cloacae complex</taxon>
    </lineage>
</organism>
<feature type="transmembrane region" description="Helical" evidence="1">
    <location>
        <begin position="61"/>
        <end position="91"/>
    </location>
</feature>
<dbReference type="EMBL" id="AP024590">
    <property type="protein sequence ID" value="BCU53529.1"/>
    <property type="molecule type" value="Genomic_DNA"/>
</dbReference>
<sequence>MDTENRAVTDMKRIKARSIYRLLLIGLSIPMGVLGFIFGLFGCFGYDTVSWNQQYIHGLLALPVGIFIGIFMSLLMTAVIGSLSCLGLWIYSRFRPLEVKVIV</sequence>
<keyword evidence="1" id="KW-0472">Membrane</keyword>
<proteinExistence type="predicted"/>
<feature type="transmembrane region" description="Helical" evidence="1">
    <location>
        <begin position="20"/>
        <end position="41"/>
    </location>
</feature>
<accession>A0AA86J377</accession>
<gene>
    <name evidence="2" type="ORF">ENKO_01230</name>
</gene>
<keyword evidence="1" id="KW-0812">Transmembrane</keyword>
<protein>
    <submittedName>
        <fullName evidence="2">Uncharacterized protein</fullName>
    </submittedName>
</protein>
<name>A0AA86J377_9ENTR</name>
<reference evidence="2" key="1">
    <citation type="submission" date="2021-04" db="EMBL/GenBank/DDBJ databases">
        <title>Difference and commonality of drug resistance evolution in various bacteria. and drug sensitivity profiles.</title>
        <authorList>
            <person name="Maeda T."/>
            <person name="Shibai A."/>
            <person name="Kawada K."/>
            <person name="Kotani H."/>
            <person name="Tarusawa Y."/>
            <person name="Tanabe K."/>
            <person name="Furusawa C."/>
        </authorList>
    </citation>
    <scope>NUCLEOTIDE SEQUENCE</scope>
    <source>
        <strain evidence="2">JCM 8580</strain>
    </source>
</reference>